<organism evidence="2 3">
    <name type="scientific">Candidatus Sungiibacteriota bacterium</name>
    <dbReference type="NCBI Taxonomy" id="2750080"/>
    <lineage>
        <taxon>Bacteria</taxon>
        <taxon>Candidatus Sungiibacteriota</taxon>
    </lineage>
</organism>
<dbReference type="Pfam" id="PF01464">
    <property type="entry name" value="SLT"/>
    <property type="match status" value="1"/>
</dbReference>
<gene>
    <name evidence="2" type="ORF">HY221_02225</name>
</gene>
<dbReference type="Gene3D" id="1.10.530.10">
    <property type="match status" value="1"/>
</dbReference>
<dbReference type="Proteomes" id="UP000753196">
    <property type="component" value="Unassembled WGS sequence"/>
</dbReference>
<dbReference type="EMBL" id="JACQCR010000052">
    <property type="protein sequence ID" value="MBI3631130.1"/>
    <property type="molecule type" value="Genomic_DNA"/>
</dbReference>
<accession>A0A932QYE4</accession>
<evidence type="ECO:0000259" key="1">
    <source>
        <dbReference type="Pfam" id="PF01464"/>
    </source>
</evidence>
<evidence type="ECO:0000313" key="2">
    <source>
        <dbReference type="EMBL" id="MBI3631130.1"/>
    </source>
</evidence>
<evidence type="ECO:0000313" key="3">
    <source>
        <dbReference type="Proteomes" id="UP000753196"/>
    </source>
</evidence>
<feature type="domain" description="Transglycosylase SLT" evidence="1">
    <location>
        <begin position="140"/>
        <end position="180"/>
    </location>
</feature>
<protein>
    <recommendedName>
        <fullName evidence="1">Transglycosylase SLT domain-containing protein</fullName>
    </recommendedName>
</protein>
<dbReference type="InterPro" id="IPR023346">
    <property type="entry name" value="Lysozyme-like_dom_sf"/>
</dbReference>
<dbReference type="SUPFAM" id="SSF53955">
    <property type="entry name" value="Lysozyme-like"/>
    <property type="match status" value="1"/>
</dbReference>
<dbReference type="InterPro" id="IPR008258">
    <property type="entry name" value="Transglycosylase_SLT_dom_1"/>
</dbReference>
<proteinExistence type="predicted"/>
<comment type="caution">
    <text evidence="2">The sequence shown here is derived from an EMBL/GenBank/DDBJ whole genome shotgun (WGS) entry which is preliminary data.</text>
</comment>
<sequence length="203" mass="22305">MLAKHPILVVALGLVGAVHFLTGNPNPTSPPALLPEEIVEQRAQGVKGDRELQEQTKEASVASEAVVAQKSGVYITSAYLAALGDSTRYFEAILNARRARDSRGVHPDGKSYGPSGLTPIAVRELLRKIPDCTSLSVKKVLLTPEENLKLGYLYFLDLVHRFRNVETAVVAYHIGPTKVSLLLRKGKPIPRRYLDTVKKFPKQ</sequence>
<reference evidence="2" key="1">
    <citation type="submission" date="2020-07" db="EMBL/GenBank/DDBJ databases">
        <title>Huge and variable diversity of episymbiotic CPR bacteria and DPANN archaea in groundwater ecosystems.</title>
        <authorList>
            <person name="He C.Y."/>
            <person name="Keren R."/>
            <person name="Whittaker M."/>
            <person name="Farag I.F."/>
            <person name="Doudna J."/>
            <person name="Cate J.H.D."/>
            <person name="Banfield J.F."/>
        </authorList>
    </citation>
    <scope>NUCLEOTIDE SEQUENCE</scope>
    <source>
        <strain evidence="2">NC_groundwater_973_Pr1_S-0.2um_54_13</strain>
    </source>
</reference>
<dbReference type="AlphaFoldDB" id="A0A932QYE4"/>
<name>A0A932QYE4_9BACT</name>